<dbReference type="InterPro" id="IPR023214">
    <property type="entry name" value="HAD_sf"/>
</dbReference>
<dbReference type="InterPro" id="IPR018303">
    <property type="entry name" value="ATPase_P-typ_P_site"/>
</dbReference>
<dbReference type="SUPFAM" id="SSF56784">
    <property type="entry name" value="HAD-like"/>
    <property type="match status" value="1"/>
</dbReference>
<feature type="transmembrane region" description="Helical" evidence="10">
    <location>
        <begin position="741"/>
        <end position="762"/>
    </location>
</feature>
<dbReference type="PROSITE" id="PS50846">
    <property type="entry name" value="HMA_2"/>
    <property type="match status" value="1"/>
</dbReference>
<evidence type="ECO:0000256" key="2">
    <source>
        <dbReference type="ARBA" id="ARBA00006024"/>
    </source>
</evidence>
<dbReference type="CDD" id="cd00371">
    <property type="entry name" value="HMA"/>
    <property type="match status" value="1"/>
</dbReference>
<evidence type="ECO:0000256" key="10">
    <source>
        <dbReference type="SAM" id="Phobius"/>
    </source>
</evidence>
<dbReference type="GeneID" id="11263446"/>
<dbReference type="InterPro" id="IPR017969">
    <property type="entry name" value="Heavy-metal-associated_CS"/>
</dbReference>
<dbReference type="GO" id="GO:0055070">
    <property type="term" value="P:copper ion homeostasis"/>
    <property type="evidence" value="ECO:0007669"/>
    <property type="project" value="TreeGrafter"/>
</dbReference>
<dbReference type="GO" id="GO:0016020">
    <property type="term" value="C:membrane"/>
    <property type="evidence" value="ECO:0007669"/>
    <property type="project" value="InterPro"/>
</dbReference>
<gene>
    <name evidence="12" type="ordered locus">TTX_0443</name>
</gene>
<dbReference type="SUPFAM" id="SSF81665">
    <property type="entry name" value="Calcium ATPase, transmembrane domain M"/>
    <property type="match status" value="1"/>
</dbReference>
<keyword evidence="6" id="KW-0067">ATP-binding</keyword>
<dbReference type="InterPro" id="IPR008250">
    <property type="entry name" value="ATPase_P-typ_transduc_dom_A_sf"/>
</dbReference>
<feature type="transmembrane region" description="Helical" evidence="10">
    <location>
        <begin position="169"/>
        <end position="190"/>
    </location>
</feature>
<feature type="transmembrane region" description="Helical" evidence="10">
    <location>
        <begin position="255"/>
        <end position="273"/>
    </location>
</feature>
<feature type="transmembrane region" description="Helical" evidence="10">
    <location>
        <begin position="438"/>
        <end position="462"/>
    </location>
</feature>
<dbReference type="Pfam" id="PF00702">
    <property type="entry name" value="Hydrolase"/>
    <property type="match status" value="1"/>
</dbReference>
<dbReference type="Gene3D" id="2.70.150.10">
    <property type="entry name" value="Calcium-transporting ATPase, cytoplasmic transduction domain A"/>
    <property type="match status" value="1"/>
</dbReference>
<comment type="similarity">
    <text evidence="2">Belongs to the cation transport ATPase (P-type) (TC 3.A.3) family. Type IB subfamily.</text>
</comment>
<dbReference type="CDD" id="cd02094">
    <property type="entry name" value="P-type_ATPase_Cu-like"/>
    <property type="match status" value="1"/>
</dbReference>
<dbReference type="Pfam" id="PF00403">
    <property type="entry name" value="HMA"/>
    <property type="match status" value="1"/>
</dbReference>
<dbReference type="SUPFAM" id="SSF55008">
    <property type="entry name" value="HMA, heavy metal-associated domain"/>
    <property type="match status" value="2"/>
</dbReference>
<dbReference type="AlphaFoldDB" id="G4RNG7"/>
<protein>
    <submittedName>
        <fullName evidence="12">Cation-transporting ATPase (P-type) fused to heavy-metal-associated domain</fullName>
    </submittedName>
</protein>
<proteinExistence type="inferred from homology"/>
<dbReference type="InterPro" id="IPR036163">
    <property type="entry name" value="HMA_dom_sf"/>
</dbReference>
<dbReference type="InterPro" id="IPR036412">
    <property type="entry name" value="HAD-like_sf"/>
</dbReference>
<evidence type="ECO:0000256" key="3">
    <source>
        <dbReference type="ARBA" id="ARBA00022692"/>
    </source>
</evidence>
<evidence type="ECO:0000256" key="1">
    <source>
        <dbReference type="ARBA" id="ARBA00004127"/>
    </source>
</evidence>
<dbReference type="InterPro" id="IPR044492">
    <property type="entry name" value="P_typ_ATPase_HD_dom"/>
</dbReference>
<dbReference type="PROSITE" id="PS01047">
    <property type="entry name" value="HMA_1"/>
    <property type="match status" value="1"/>
</dbReference>
<dbReference type="eggNOG" id="arCOG02763">
    <property type="taxonomic scope" value="Archaea"/>
</dbReference>
<dbReference type="NCBIfam" id="TIGR01525">
    <property type="entry name" value="ATPase-IB_hvy"/>
    <property type="match status" value="1"/>
</dbReference>
<evidence type="ECO:0000313" key="12">
    <source>
        <dbReference type="EMBL" id="CCC81111.1"/>
    </source>
</evidence>
<evidence type="ECO:0000256" key="7">
    <source>
        <dbReference type="ARBA" id="ARBA00022967"/>
    </source>
</evidence>
<dbReference type="GO" id="GO:0016887">
    <property type="term" value="F:ATP hydrolysis activity"/>
    <property type="evidence" value="ECO:0007669"/>
    <property type="project" value="InterPro"/>
</dbReference>
<dbReference type="Gene3D" id="3.40.50.1000">
    <property type="entry name" value="HAD superfamily/HAD-like"/>
    <property type="match status" value="1"/>
</dbReference>
<dbReference type="SUPFAM" id="SSF81653">
    <property type="entry name" value="Calcium ATPase, transduction domain A"/>
    <property type="match status" value="1"/>
</dbReference>
<dbReference type="HOGENOM" id="CLU_001771_0_3_2"/>
<dbReference type="EMBL" id="FN869859">
    <property type="protein sequence ID" value="CCC81111.1"/>
    <property type="molecule type" value="Genomic_DNA"/>
</dbReference>
<comment type="subcellular location">
    <subcellularLocation>
        <location evidence="1">Endomembrane system</location>
        <topology evidence="1">Multi-pass membrane protein</topology>
    </subcellularLocation>
</comment>
<dbReference type="GO" id="GO:0005507">
    <property type="term" value="F:copper ion binding"/>
    <property type="evidence" value="ECO:0007669"/>
    <property type="project" value="TreeGrafter"/>
</dbReference>
<evidence type="ECO:0000259" key="11">
    <source>
        <dbReference type="PROSITE" id="PS50846"/>
    </source>
</evidence>
<dbReference type="FunFam" id="2.70.150.10:FF:000002">
    <property type="entry name" value="Copper-transporting ATPase 1, putative"/>
    <property type="match status" value="1"/>
</dbReference>
<dbReference type="SFLD" id="SFLDF00027">
    <property type="entry name" value="p-type_atpase"/>
    <property type="match status" value="1"/>
</dbReference>
<dbReference type="InterPro" id="IPR023298">
    <property type="entry name" value="ATPase_P-typ_TM_dom_sf"/>
</dbReference>
<organism evidence="12 13">
    <name type="scientific">Thermoproteus tenax (strain ATCC 35583 / DSM 2078 / JCM 9277 / NBRC 100435 / Kra 1)</name>
    <dbReference type="NCBI Taxonomy" id="768679"/>
    <lineage>
        <taxon>Archaea</taxon>
        <taxon>Thermoproteota</taxon>
        <taxon>Thermoprotei</taxon>
        <taxon>Thermoproteales</taxon>
        <taxon>Thermoproteaceae</taxon>
        <taxon>Thermoproteus</taxon>
    </lineage>
</organism>
<keyword evidence="9 10" id="KW-0472">Membrane</keyword>
<dbReference type="InterPro" id="IPR006121">
    <property type="entry name" value="HMA_dom"/>
</dbReference>
<keyword evidence="4" id="KW-0479">Metal-binding</keyword>
<keyword evidence="7" id="KW-1278">Translocase</keyword>
<dbReference type="RefSeq" id="WP_014126368.1">
    <property type="nucleotide sequence ID" value="NC_016070.1"/>
</dbReference>
<dbReference type="OrthoDB" id="8588at2157"/>
<dbReference type="PANTHER" id="PTHR43520">
    <property type="entry name" value="ATP7, ISOFORM B"/>
    <property type="match status" value="1"/>
</dbReference>
<keyword evidence="3 10" id="KW-0812">Transmembrane</keyword>
<dbReference type="InterPro" id="IPR023299">
    <property type="entry name" value="ATPase_P-typ_cyto_dom_N"/>
</dbReference>
<dbReference type="eggNOG" id="arCOG01576">
    <property type="taxonomic scope" value="Archaea"/>
</dbReference>
<name>G4RNG7_THETK</name>
<evidence type="ECO:0000256" key="4">
    <source>
        <dbReference type="ARBA" id="ARBA00022723"/>
    </source>
</evidence>
<sequence>MIRLKFERGRESTLKIIGMHCATCTLTVQKALLSVPGVLHAEASLAGDEAKIVADPSKLNYGDLLKAVRRAGYDVYREEAHLVLKAMEPEEARHIEELLSTWGIFNVRVNPTSRTVAVEFNPLEIAPEDLAKRLDEAGYEVLEVKTGEVDFDVDRRVVELDRADLRRRLLVAAGPAAALLAMMALSAAGLRLPTASAWLGLALATPVQFYSGLRFIKGAYRALKNRTANMDTLVALGTLSTYLYSLYSLMGGGPVYFEASTTVITLVLLGRYIEANMRIKTGEAVRRLAQLQPERARLIDGGEVPAAQVRPGQIVVVKQGEKVPVDGIVEDGAGLVDESAFTGEPMPAEKRKGDVVLAGSLLTKGYLAVRTTRSGRHTLLSQIVKLVRTAQGAKLPVQYFVDRVAGAFAWVVVAAAALTFAGWYLATADVSKALMFAASVLVVACPCALGLATPLSVVVGVGRAAEKGVLIRRPEALQRLLEARIVGFDKTGTLTVGRPKVVAALGDDEALALAASVENKSEHPIGAAIVEYARERRLELSEPELFDTIPGAGVYGRVRGKAVAVGNERIVAGMAAALPESIKRWSEEMGERGYTTVYVVVENEVRGAIAVGDYIRQEAPDAVRWLKSRGIEPVIITGDRERPARAVARALGIDEVYADLDPEGKAKVVERLRQRGAVAFVGDGVNDAVALAVADVGIAVGTGTDVAKESGDIILLRGGVDKIIEVFKLSQKIVKNIKFNIIWAFIYNIVLIPVAAGALYPVVLRPELAGLAMALSSISVTLNALSLRRA</sequence>
<evidence type="ECO:0000256" key="6">
    <source>
        <dbReference type="ARBA" id="ARBA00022840"/>
    </source>
</evidence>
<dbReference type="GO" id="GO:0012505">
    <property type="term" value="C:endomembrane system"/>
    <property type="evidence" value="ECO:0007669"/>
    <property type="project" value="UniProtKB-SubCell"/>
</dbReference>
<keyword evidence="13" id="KW-1185">Reference proteome</keyword>
<dbReference type="Gene3D" id="3.40.1110.10">
    <property type="entry name" value="Calcium-transporting ATPase, cytoplasmic domain N"/>
    <property type="match status" value="1"/>
</dbReference>
<dbReference type="Proteomes" id="UP000002654">
    <property type="component" value="Chromosome"/>
</dbReference>
<dbReference type="STRING" id="768679.TTX_0443"/>
<feature type="domain" description="HMA" evidence="11">
    <location>
        <begin position="10"/>
        <end position="76"/>
    </location>
</feature>
<accession>G4RNG7</accession>
<feature type="transmembrane region" description="Helical" evidence="10">
    <location>
        <begin position="196"/>
        <end position="216"/>
    </location>
</feature>
<dbReference type="GO" id="GO:0043682">
    <property type="term" value="F:P-type divalent copper transporter activity"/>
    <property type="evidence" value="ECO:0007669"/>
    <property type="project" value="TreeGrafter"/>
</dbReference>
<dbReference type="GO" id="GO:0005524">
    <property type="term" value="F:ATP binding"/>
    <property type="evidence" value="ECO:0007669"/>
    <property type="project" value="UniProtKB-KW"/>
</dbReference>
<dbReference type="PaxDb" id="768679-TTX_0443"/>
<reference evidence="12 13" key="1">
    <citation type="journal article" date="2011" name="PLoS ONE">
        <title>The complete genome sequence of Thermoproteus tenax: a physiologically versatile member of the Crenarchaeota.</title>
        <authorList>
            <person name="Siebers B."/>
            <person name="Zaparty M."/>
            <person name="Raddatz G."/>
            <person name="Tjaden B."/>
            <person name="Albers S.V."/>
            <person name="Bell S.D."/>
            <person name="Blombach F."/>
            <person name="Kletzin A."/>
            <person name="Kyrpides N."/>
            <person name="Lanz C."/>
            <person name="Plagens A."/>
            <person name="Rampp M."/>
            <person name="Rosinus A."/>
            <person name="von Jan M."/>
            <person name="Makarova K.S."/>
            <person name="Klenk H.P."/>
            <person name="Schuster S.C."/>
            <person name="Hensel R."/>
        </authorList>
    </citation>
    <scope>NUCLEOTIDE SEQUENCE [LARGE SCALE GENOMIC DNA]</scope>
    <source>
        <strain evidence="13">ATCC 35583 / DSM 2078 / JCM 9277 / NBRC 100435 / Kra 1</strain>
    </source>
</reference>
<evidence type="ECO:0000256" key="5">
    <source>
        <dbReference type="ARBA" id="ARBA00022741"/>
    </source>
</evidence>
<dbReference type="PRINTS" id="PR00119">
    <property type="entry name" value="CATATPASE"/>
</dbReference>
<dbReference type="PROSITE" id="PS00154">
    <property type="entry name" value="ATPASE_E1_E2"/>
    <property type="match status" value="1"/>
</dbReference>
<evidence type="ECO:0000256" key="9">
    <source>
        <dbReference type="ARBA" id="ARBA00023136"/>
    </source>
</evidence>
<dbReference type="NCBIfam" id="TIGR01494">
    <property type="entry name" value="ATPase_P-type"/>
    <property type="match status" value="1"/>
</dbReference>
<dbReference type="InterPro" id="IPR059000">
    <property type="entry name" value="ATPase_P-type_domA"/>
</dbReference>
<evidence type="ECO:0000313" key="13">
    <source>
        <dbReference type="Proteomes" id="UP000002654"/>
    </source>
</evidence>
<keyword evidence="8 10" id="KW-1133">Transmembrane helix</keyword>
<dbReference type="Pfam" id="PF00122">
    <property type="entry name" value="E1-E2_ATPase"/>
    <property type="match status" value="1"/>
</dbReference>
<evidence type="ECO:0000256" key="8">
    <source>
        <dbReference type="ARBA" id="ARBA00022989"/>
    </source>
</evidence>
<dbReference type="PANTHER" id="PTHR43520:SF8">
    <property type="entry name" value="P-TYPE CU(+) TRANSPORTER"/>
    <property type="match status" value="1"/>
</dbReference>
<feature type="transmembrane region" description="Helical" evidence="10">
    <location>
        <begin position="228"/>
        <end position="249"/>
    </location>
</feature>
<keyword evidence="5" id="KW-0547">Nucleotide-binding</keyword>
<dbReference type="SFLD" id="SFLDG00002">
    <property type="entry name" value="C1.7:_P-type_atpase_like"/>
    <property type="match status" value="1"/>
</dbReference>
<dbReference type="Gene3D" id="3.30.70.100">
    <property type="match status" value="2"/>
</dbReference>
<dbReference type="NCBIfam" id="TIGR01511">
    <property type="entry name" value="ATPase-IB1_Cu"/>
    <property type="match status" value="1"/>
</dbReference>
<dbReference type="PATRIC" id="fig|768679.9.peg.460"/>
<feature type="transmembrane region" description="Helical" evidence="10">
    <location>
        <begin position="404"/>
        <end position="426"/>
    </location>
</feature>
<feature type="transmembrane region" description="Helical" evidence="10">
    <location>
        <begin position="768"/>
        <end position="787"/>
    </location>
</feature>
<dbReference type="InterPro" id="IPR027256">
    <property type="entry name" value="P-typ_ATPase_IB"/>
</dbReference>
<dbReference type="KEGG" id="ttn:TTX_0443"/>
<dbReference type="InterPro" id="IPR001757">
    <property type="entry name" value="P_typ_ATPase"/>
</dbReference>
<dbReference type="SFLD" id="SFLDS00003">
    <property type="entry name" value="Haloacid_Dehalogenase"/>
    <property type="match status" value="1"/>
</dbReference>